<dbReference type="InterPro" id="IPR045885">
    <property type="entry name" value="GalNAc-T"/>
</dbReference>
<dbReference type="HOGENOM" id="CLU_013477_0_1_1"/>
<evidence type="ECO:0000256" key="5">
    <source>
        <dbReference type="ARBA" id="ARBA00022676"/>
    </source>
</evidence>
<dbReference type="eggNOG" id="KOG3736">
    <property type="taxonomic scope" value="Eukaryota"/>
</dbReference>
<dbReference type="AlphaFoldDB" id="E0VX75"/>
<evidence type="ECO:0000256" key="12">
    <source>
        <dbReference type="ARBA" id="ARBA00023034"/>
    </source>
</evidence>
<dbReference type="UniPathway" id="UPA00378"/>
<dbReference type="InterPro" id="IPR001173">
    <property type="entry name" value="Glyco_trans_2-like"/>
</dbReference>
<dbReference type="CTD" id="8236170"/>
<protein>
    <recommendedName>
        <fullName evidence="16">Polypeptide N-acetylgalactosaminyltransferase</fullName>
        <ecNumber evidence="16">2.4.1.-</ecNumber>
    </recommendedName>
    <alternativeName>
        <fullName evidence="16">Protein-UDP acetylgalactosaminyltransferase</fullName>
    </alternativeName>
</protein>
<dbReference type="PANTHER" id="PTHR11675">
    <property type="entry name" value="N-ACETYLGALACTOSAMINYLTRANSFERASE"/>
    <property type="match status" value="1"/>
</dbReference>
<evidence type="ECO:0000256" key="16">
    <source>
        <dbReference type="RuleBase" id="RU361242"/>
    </source>
</evidence>
<keyword evidence="8" id="KW-0479">Metal-binding</keyword>
<evidence type="ECO:0000256" key="4">
    <source>
        <dbReference type="ARBA" id="ARBA00005680"/>
    </source>
</evidence>
<dbReference type="SUPFAM" id="SSF53448">
    <property type="entry name" value="Nucleotide-diphospho-sugar transferases"/>
    <property type="match status" value="1"/>
</dbReference>
<dbReference type="GeneID" id="8236170"/>
<dbReference type="RefSeq" id="XP_002430719.1">
    <property type="nucleotide sequence ID" value="XM_002430674.1"/>
</dbReference>
<dbReference type="Gene3D" id="3.90.550.10">
    <property type="entry name" value="Spore Coat Polysaccharide Biosynthesis Protein SpsA, Chain A"/>
    <property type="match status" value="1"/>
</dbReference>
<dbReference type="InParanoid" id="E0VX75"/>
<keyword evidence="13" id="KW-0472">Membrane</keyword>
<comment type="pathway">
    <text evidence="3 16">Protein modification; protein glycosylation.</text>
</comment>
<evidence type="ECO:0000256" key="6">
    <source>
        <dbReference type="ARBA" id="ARBA00022679"/>
    </source>
</evidence>
<keyword evidence="11" id="KW-1133">Transmembrane helix</keyword>
<dbReference type="GO" id="GO:0004653">
    <property type="term" value="F:polypeptide N-acetylgalactosaminyltransferase activity"/>
    <property type="evidence" value="ECO:0007669"/>
    <property type="project" value="UniProtKB-ARBA"/>
</dbReference>
<evidence type="ECO:0000256" key="11">
    <source>
        <dbReference type="ARBA" id="ARBA00022989"/>
    </source>
</evidence>
<dbReference type="VEuPathDB" id="VectorBase:PHUM496390"/>
<dbReference type="InterPro" id="IPR029044">
    <property type="entry name" value="Nucleotide-diphossugar_trans"/>
</dbReference>
<comment type="cofactor">
    <cofactor evidence="1 16">
        <name>Mn(2+)</name>
        <dbReference type="ChEBI" id="CHEBI:29035"/>
    </cofactor>
</comment>
<dbReference type="GO" id="GO:0046872">
    <property type="term" value="F:metal ion binding"/>
    <property type="evidence" value="ECO:0007669"/>
    <property type="project" value="UniProtKB-KW"/>
</dbReference>
<organism>
    <name type="scientific">Pediculus humanus subsp. corporis</name>
    <name type="common">Body louse</name>
    <dbReference type="NCBI Taxonomy" id="121224"/>
    <lineage>
        <taxon>Eukaryota</taxon>
        <taxon>Metazoa</taxon>
        <taxon>Ecdysozoa</taxon>
        <taxon>Arthropoda</taxon>
        <taxon>Hexapoda</taxon>
        <taxon>Insecta</taxon>
        <taxon>Pterygota</taxon>
        <taxon>Neoptera</taxon>
        <taxon>Paraneoptera</taxon>
        <taxon>Psocodea</taxon>
        <taxon>Troctomorpha</taxon>
        <taxon>Phthiraptera</taxon>
        <taxon>Anoplura</taxon>
        <taxon>Pediculidae</taxon>
        <taxon>Pediculus</taxon>
    </lineage>
</organism>
<dbReference type="EMBL" id="AAZO01006015">
    <property type="status" value="NOT_ANNOTATED_CDS"/>
    <property type="molecule type" value="Genomic_DNA"/>
</dbReference>
<dbReference type="PANTHER" id="PTHR11675:SF118">
    <property type="entry name" value="POLYPEPTIDE N-ACETYLGALACTOSAMINYLTRANSFERASE 3"/>
    <property type="match status" value="1"/>
</dbReference>
<dbReference type="InterPro" id="IPR035992">
    <property type="entry name" value="Ricin_B-like_lectins"/>
</dbReference>
<keyword evidence="20" id="KW-1185">Reference proteome</keyword>
<dbReference type="GO" id="GO:0000139">
    <property type="term" value="C:Golgi membrane"/>
    <property type="evidence" value="ECO:0007669"/>
    <property type="project" value="UniProtKB-SubCell"/>
</dbReference>
<evidence type="ECO:0000313" key="19">
    <source>
        <dbReference type="EnsemblMetazoa" id="PHUM496390-PA"/>
    </source>
</evidence>
<dbReference type="Pfam" id="PF00652">
    <property type="entry name" value="Ricin_B_lectin"/>
    <property type="match status" value="1"/>
</dbReference>
<dbReference type="FunFam" id="3.90.550.10:FF:000021">
    <property type="entry name" value="Polypeptide N-acetylgalactosaminyltransferase"/>
    <property type="match status" value="1"/>
</dbReference>
<evidence type="ECO:0000259" key="17">
    <source>
        <dbReference type="SMART" id="SM00458"/>
    </source>
</evidence>
<dbReference type="EC" id="2.4.1.-" evidence="16"/>
<keyword evidence="9 16" id="KW-0430">Lectin</keyword>
<accession>E0VX75</accession>
<sequence>MFDPNPKNGMNGLPVIIQPSEMTKMKALYTINRFNLLASDRIPLNRTLPDVRKKRCLTKYQNLPELLPTSVVIVFHNEAWSTLLRTVQSVIDRSPRELLTEIILVDDGSTRKFLKEDLDEYVARLPVPVKVIRTKEREGLIRARMIGAKEAKGQVLTFLDAHCECTKGWLEPLLVRVSEDRKKVVCPVIDIINDDTFAYVRSFELHWGAFNWNLHFRWYTLGTTEIKKRKNDVTEPFPTPAMAGGLFAIRRDYFYEIGAYDEQMKIWGGENLEMSFRGWQCGGSVEIVPCSHVGHLFRKSSPYTFPGGVGEILHANLARVALVWMDEWQEFFFKFNPEAARQRDKQSVRARIQLRSRLKCKSFEWYLDNVWPQHFFPKNDRFFGLIKSASDNKCLTRPHGPPSTNQPTGVVTLTPCKETLEHFFVYTKFSDVMTDESVCLDLLDKNEMKAKVKVMACSGSPRQKWMYDKNSQKVTHVKTGLCLDVFDDKAIVTNCSENASQKWIFQPVQWR</sequence>
<dbReference type="EnsemblMetazoa" id="PHUM496390-RA">
    <property type="protein sequence ID" value="PHUM496390-PA"/>
    <property type="gene ID" value="PHUM496390"/>
</dbReference>
<dbReference type="OMA" id="TDEHLCL"/>
<evidence type="ECO:0000256" key="7">
    <source>
        <dbReference type="ARBA" id="ARBA00022692"/>
    </source>
</evidence>
<dbReference type="SUPFAM" id="SSF50370">
    <property type="entry name" value="Ricin B-like lectins"/>
    <property type="match status" value="1"/>
</dbReference>
<evidence type="ECO:0000256" key="10">
    <source>
        <dbReference type="ARBA" id="ARBA00022968"/>
    </source>
</evidence>
<dbReference type="Proteomes" id="UP000009046">
    <property type="component" value="Unassembled WGS sequence"/>
</dbReference>
<dbReference type="EMBL" id="DS235829">
    <property type="protein sequence ID" value="EEB17981.1"/>
    <property type="molecule type" value="Genomic_DNA"/>
</dbReference>
<comment type="similarity">
    <text evidence="4 16">Belongs to the glycosyltransferase 2 family. GalNAc-T subfamily.</text>
</comment>
<evidence type="ECO:0000313" key="18">
    <source>
        <dbReference type="EMBL" id="EEB17981.1"/>
    </source>
</evidence>
<reference evidence="18" key="2">
    <citation type="submission" date="2007-04" db="EMBL/GenBank/DDBJ databases">
        <title>The genome of the human body louse.</title>
        <authorList>
            <consortium name="The Human Body Louse Genome Consortium"/>
            <person name="Kirkness E."/>
            <person name="Walenz B."/>
            <person name="Hass B."/>
            <person name="Bruggner R."/>
            <person name="Strausberg R."/>
        </authorList>
    </citation>
    <scope>NUCLEOTIDE SEQUENCE</scope>
    <source>
        <strain evidence="18">USDA</strain>
    </source>
</reference>
<evidence type="ECO:0000313" key="20">
    <source>
        <dbReference type="Proteomes" id="UP000009046"/>
    </source>
</evidence>
<reference evidence="18" key="1">
    <citation type="submission" date="2007-04" db="EMBL/GenBank/DDBJ databases">
        <title>Annotation of Pediculus humanus corporis strain USDA.</title>
        <authorList>
            <person name="Kirkness E."/>
            <person name="Hannick L."/>
            <person name="Hass B."/>
            <person name="Bruggner R."/>
            <person name="Lawson D."/>
            <person name="Bidwell S."/>
            <person name="Joardar V."/>
            <person name="Caler E."/>
            <person name="Walenz B."/>
            <person name="Inman J."/>
            <person name="Schobel S."/>
            <person name="Galinsky K."/>
            <person name="Amedeo P."/>
            <person name="Strausberg R."/>
        </authorList>
    </citation>
    <scope>NUCLEOTIDE SEQUENCE</scope>
    <source>
        <strain evidence="18">USDA</strain>
    </source>
</reference>
<keyword evidence="7" id="KW-0812">Transmembrane</keyword>
<evidence type="ECO:0000256" key="8">
    <source>
        <dbReference type="ARBA" id="ARBA00022723"/>
    </source>
</evidence>
<keyword evidence="14 16" id="KW-1015">Disulfide bond</keyword>
<dbReference type="GO" id="GO:0030246">
    <property type="term" value="F:carbohydrate binding"/>
    <property type="evidence" value="ECO:0007669"/>
    <property type="project" value="UniProtKB-KW"/>
</dbReference>
<evidence type="ECO:0000256" key="15">
    <source>
        <dbReference type="ARBA" id="ARBA00023211"/>
    </source>
</evidence>
<evidence type="ECO:0000256" key="14">
    <source>
        <dbReference type="ARBA" id="ARBA00023157"/>
    </source>
</evidence>
<comment type="subcellular location">
    <subcellularLocation>
        <location evidence="2 16">Golgi apparatus membrane</location>
        <topology evidence="2 16">Single-pass type II membrane protein</topology>
    </subcellularLocation>
</comment>
<name>E0VX75_PEDHC</name>
<evidence type="ECO:0000256" key="13">
    <source>
        <dbReference type="ARBA" id="ARBA00023136"/>
    </source>
</evidence>
<evidence type="ECO:0000256" key="3">
    <source>
        <dbReference type="ARBA" id="ARBA00004922"/>
    </source>
</evidence>
<keyword evidence="6 16" id="KW-0808">Transferase</keyword>
<proteinExistence type="inferred from homology"/>
<evidence type="ECO:0000256" key="2">
    <source>
        <dbReference type="ARBA" id="ARBA00004323"/>
    </source>
</evidence>
<dbReference type="CDD" id="cd02510">
    <property type="entry name" value="pp-GalNAc-T"/>
    <property type="match status" value="1"/>
</dbReference>
<keyword evidence="15 16" id="KW-0464">Manganese</keyword>
<dbReference type="InterPro" id="IPR000772">
    <property type="entry name" value="Ricin_B_lectin"/>
</dbReference>
<dbReference type="Gene3D" id="2.80.10.50">
    <property type="match status" value="1"/>
</dbReference>
<evidence type="ECO:0000256" key="9">
    <source>
        <dbReference type="ARBA" id="ARBA00022734"/>
    </source>
</evidence>
<keyword evidence="12 16" id="KW-0333">Golgi apparatus</keyword>
<gene>
    <name evidence="19" type="primary">8236170</name>
    <name evidence="18" type="ORF">Phum_PHUM496390</name>
</gene>
<keyword evidence="5 16" id="KW-0328">Glycosyltransferase</keyword>
<keyword evidence="10" id="KW-0735">Signal-anchor</keyword>
<dbReference type="PROSITE" id="PS50231">
    <property type="entry name" value="RICIN_B_LECTIN"/>
    <property type="match status" value="1"/>
</dbReference>
<dbReference type="OrthoDB" id="330637at2759"/>
<evidence type="ECO:0000256" key="1">
    <source>
        <dbReference type="ARBA" id="ARBA00001936"/>
    </source>
</evidence>
<dbReference type="Pfam" id="PF00535">
    <property type="entry name" value="Glycos_transf_2"/>
    <property type="match status" value="1"/>
</dbReference>
<dbReference type="SMART" id="SM00458">
    <property type="entry name" value="RICIN"/>
    <property type="match status" value="1"/>
</dbReference>
<dbReference type="GO" id="GO:0006493">
    <property type="term" value="P:protein O-linked glycosylation"/>
    <property type="evidence" value="ECO:0007669"/>
    <property type="project" value="UniProtKB-ARBA"/>
</dbReference>
<feature type="domain" description="Ricin B lectin" evidence="17">
    <location>
        <begin position="383"/>
        <end position="506"/>
    </location>
</feature>
<dbReference type="KEGG" id="phu:Phum_PHUM496390"/>
<reference evidence="19" key="3">
    <citation type="submission" date="2020-05" db="UniProtKB">
        <authorList>
            <consortium name="EnsemblMetazoa"/>
        </authorList>
    </citation>
    <scope>IDENTIFICATION</scope>
    <source>
        <strain evidence="19">USDA</strain>
    </source>
</reference>
<dbReference type="FunCoup" id="E0VX75">
    <property type="interactions" value="120"/>
</dbReference>